<sequence>MSRNIQQKYRPPPAKAATKRRGSDSSSSLDLSDDDGYSGLEDVSDSDEEDEEHVFAAEEEHIISNEAHKRSSVPPRSLDDENLDADEEEEDDDDDEDDEDDEEHEDEDEDEEEDEDELDDNEGAALESLSWEGIMSEHEDLSTDPASYMFDHDVANVERHVRFTGVPDSDSDSTTSDASDEVQDFFPDIFVEQSSLDPAFRREIENDDDSSNSGSFWDFNSSSQDLHVPDSDVVQVDEYDDATPIATPMASQAPTEASTPVASGEVQELDGYETDGDTTEEDAPEPVVRKKTKRPCTFEVSSDSDTERPVRFRHGKPRVGQFNLDRAGKKPIAVLNPVSRKMMIFTPQRMSRLDLSPESFNIDFSTQDLSACSPILSNPGYVMMGAMFSSNTFGDFMNTQPFGPAEAFFPLTSDAITGDDSDASESGALQEDEEESMLKIEDFITFHHDSSDEEEEGEPDWTGDGASSPSRPKTAASGTSVATDTSAPDAHPLLSHFGNNSEAVGAFRRNQINQQLIFSDKASQDSLAFSGPYYHGTLRGIKTGSMETVTTPITPARRQKRKDSTAGSNSFADLPGSSPSILSQKRKASQSFTDAMHKRQRSISELGVMHI</sequence>
<feature type="region of interest" description="Disordered" evidence="1">
    <location>
        <begin position="1"/>
        <end position="147"/>
    </location>
</feature>
<feature type="region of interest" description="Disordered" evidence="1">
    <location>
        <begin position="201"/>
        <end position="223"/>
    </location>
</feature>
<feature type="compositionally biased region" description="Polar residues" evidence="1">
    <location>
        <begin position="211"/>
        <end position="223"/>
    </location>
</feature>
<dbReference type="EMBL" id="JAULSN010000015">
    <property type="protein sequence ID" value="KAK3358544.1"/>
    <property type="molecule type" value="Genomic_DNA"/>
</dbReference>
<reference evidence="2" key="2">
    <citation type="submission" date="2023-06" db="EMBL/GenBank/DDBJ databases">
        <authorList>
            <consortium name="Lawrence Berkeley National Laboratory"/>
            <person name="Haridas S."/>
            <person name="Hensen N."/>
            <person name="Bonometti L."/>
            <person name="Westerberg I."/>
            <person name="Brannstrom I.O."/>
            <person name="Guillou S."/>
            <person name="Cros-Aarteil S."/>
            <person name="Calhoun S."/>
            <person name="Kuo A."/>
            <person name="Mondo S."/>
            <person name="Pangilinan J."/>
            <person name="Riley R."/>
            <person name="Labutti K."/>
            <person name="Andreopoulos B."/>
            <person name="Lipzen A."/>
            <person name="Chen C."/>
            <person name="Yanf M."/>
            <person name="Daum C."/>
            <person name="Ng V."/>
            <person name="Clum A."/>
            <person name="Steindorff A."/>
            <person name="Ohm R."/>
            <person name="Martin F."/>
            <person name="Silar P."/>
            <person name="Natvig D."/>
            <person name="Lalanne C."/>
            <person name="Gautier V."/>
            <person name="Ament-Velasquez S.L."/>
            <person name="Kruys A."/>
            <person name="Hutchinson M.I."/>
            <person name="Powell A.J."/>
            <person name="Barry K."/>
            <person name="Miller A.N."/>
            <person name="Grigoriev I.V."/>
            <person name="Debuchy R."/>
            <person name="Gladieux P."/>
            <person name="Thoren M.H."/>
            <person name="Johannesson H."/>
        </authorList>
    </citation>
    <scope>NUCLEOTIDE SEQUENCE</scope>
    <source>
        <strain evidence="2">CBS 958.72</strain>
    </source>
</reference>
<evidence type="ECO:0000256" key="1">
    <source>
        <dbReference type="SAM" id="MobiDB-lite"/>
    </source>
</evidence>
<reference evidence="2" key="1">
    <citation type="journal article" date="2023" name="Mol. Phylogenet. Evol.">
        <title>Genome-scale phylogeny and comparative genomics of the fungal order Sordariales.</title>
        <authorList>
            <person name="Hensen N."/>
            <person name="Bonometti L."/>
            <person name="Westerberg I."/>
            <person name="Brannstrom I.O."/>
            <person name="Guillou S."/>
            <person name="Cros-Aarteil S."/>
            <person name="Calhoun S."/>
            <person name="Haridas S."/>
            <person name="Kuo A."/>
            <person name="Mondo S."/>
            <person name="Pangilinan J."/>
            <person name="Riley R."/>
            <person name="LaButti K."/>
            <person name="Andreopoulos B."/>
            <person name="Lipzen A."/>
            <person name="Chen C."/>
            <person name="Yan M."/>
            <person name="Daum C."/>
            <person name="Ng V."/>
            <person name="Clum A."/>
            <person name="Steindorff A."/>
            <person name="Ohm R.A."/>
            <person name="Martin F."/>
            <person name="Silar P."/>
            <person name="Natvig D.O."/>
            <person name="Lalanne C."/>
            <person name="Gautier V."/>
            <person name="Ament-Velasquez S.L."/>
            <person name="Kruys A."/>
            <person name="Hutchinson M.I."/>
            <person name="Powell A.J."/>
            <person name="Barry K."/>
            <person name="Miller A.N."/>
            <person name="Grigoriev I.V."/>
            <person name="Debuchy R."/>
            <person name="Gladieux P."/>
            <person name="Hiltunen Thoren M."/>
            <person name="Johannesson H."/>
        </authorList>
    </citation>
    <scope>NUCLEOTIDE SEQUENCE</scope>
    <source>
        <strain evidence="2">CBS 958.72</strain>
    </source>
</reference>
<proteinExistence type="predicted"/>
<feature type="region of interest" description="Disordered" evidence="1">
    <location>
        <begin position="271"/>
        <end position="311"/>
    </location>
</feature>
<feature type="compositionally biased region" description="Acidic residues" evidence="1">
    <location>
        <begin position="271"/>
        <end position="284"/>
    </location>
</feature>
<comment type="caution">
    <text evidence="2">The sequence shown here is derived from an EMBL/GenBank/DDBJ whole genome shotgun (WGS) entry which is preliminary data.</text>
</comment>
<feature type="compositionally biased region" description="Polar residues" evidence="1">
    <location>
        <begin position="565"/>
        <end position="593"/>
    </location>
</feature>
<feature type="compositionally biased region" description="Basic and acidic residues" evidence="1">
    <location>
        <begin position="53"/>
        <end position="69"/>
    </location>
</feature>
<feature type="region of interest" description="Disordered" evidence="1">
    <location>
        <begin position="413"/>
        <end position="434"/>
    </location>
</feature>
<organism evidence="2 3">
    <name type="scientific">Lasiosphaeria ovina</name>
    <dbReference type="NCBI Taxonomy" id="92902"/>
    <lineage>
        <taxon>Eukaryota</taxon>
        <taxon>Fungi</taxon>
        <taxon>Dikarya</taxon>
        <taxon>Ascomycota</taxon>
        <taxon>Pezizomycotina</taxon>
        <taxon>Sordariomycetes</taxon>
        <taxon>Sordariomycetidae</taxon>
        <taxon>Sordariales</taxon>
        <taxon>Lasiosphaeriaceae</taxon>
        <taxon>Lasiosphaeria</taxon>
    </lineage>
</organism>
<evidence type="ECO:0000313" key="3">
    <source>
        <dbReference type="Proteomes" id="UP001287356"/>
    </source>
</evidence>
<feature type="compositionally biased region" description="Polar residues" evidence="1">
    <location>
        <begin position="467"/>
        <end position="486"/>
    </location>
</feature>
<accession>A0AAE0MY64</accession>
<dbReference type="Proteomes" id="UP001287356">
    <property type="component" value="Unassembled WGS sequence"/>
</dbReference>
<feature type="region of interest" description="Disordered" evidence="1">
    <location>
        <begin position="449"/>
        <end position="496"/>
    </location>
</feature>
<feature type="compositionally biased region" description="Acidic residues" evidence="1">
    <location>
        <begin position="80"/>
        <end position="122"/>
    </location>
</feature>
<gene>
    <name evidence="2" type="ORF">B0T24DRAFT_540289</name>
</gene>
<protein>
    <submittedName>
        <fullName evidence="2">Uncharacterized protein</fullName>
    </submittedName>
</protein>
<evidence type="ECO:0000313" key="2">
    <source>
        <dbReference type="EMBL" id="KAK3358544.1"/>
    </source>
</evidence>
<keyword evidence="3" id="KW-1185">Reference proteome</keyword>
<dbReference type="AlphaFoldDB" id="A0AAE0MY64"/>
<name>A0AAE0MY64_9PEZI</name>
<feature type="compositionally biased region" description="Acidic residues" evidence="1">
    <location>
        <begin position="451"/>
        <end position="461"/>
    </location>
</feature>
<feature type="region of interest" description="Disordered" evidence="1">
    <location>
        <begin position="552"/>
        <end position="598"/>
    </location>
</feature>
<feature type="compositionally biased region" description="Acidic residues" evidence="1">
    <location>
        <begin position="31"/>
        <end position="52"/>
    </location>
</feature>